<dbReference type="InterPro" id="IPR016169">
    <property type="entry name" value="FAD-bd_PCMH_sub2"/>
</dbReference>
<keyword evidence="3" id="KW-0274">FAD</keyword>
<reference evidence="8 9" key="1">
    <citation type="journal article" date="2020" name="ISME J.">
        <title>Comparative genomics reveals insights into cyanobacterial evolution and habitat adaptation.</title>
        <authorList>
            <person name="Chen M.Y."/>
            <person name="Teng W.K."/>
            <person name="Zhao L."/>
            <person name="Hu C.X."/>
            <person name="Zhou Y.K."/>
            <person name="Han B.P."/>
            <person name="Song L.R."/>
            <person name="Shu W.S."/>
        </authorList>
    </citation>
    <scope>NUCLEOTIDE SEQUENCE [LARGE SCALE GENOMIC DNA]</scope>
    <source>
        <strain evidence="8 9">FACHB-723</strain>
    </source>
</reference>
<evidence type="ECO:0000259" key="6">
    <source>
        <dbReference type="PROSITE" id="PS51085"/>
    </source>
</evidence>
<evidence type="ECO:0000256" key="1">
    <source>
        <dbReference type="ARBA" id="ARBA00022630"/>
    </source>
</evidence>
<dbReference type="SUPFAM" id="SSF47741">
    <property type="entry name" value="CO dehydrogenase ISP C-domain like"/>
    <property type="match status" value="1"/>
</dbReference>
<gene>
    <name evidence="8" type="ORF">H6F41_07725</name>
</gene>
<dbReference type="InterPro" id="IPR016208">
    <property type="entry name" value="Ald_Oxase/xanthine_DH-like"/>
</dbReference>
<dbReference type="SUPFAM" id="SSF56176">
    <property type="entry name" value="FAD-binding/transporter-associated domain-like"/>
    <property type="match status" value="1"/>
</dbReference>
<dbReference type="RefSeq" id="WP_190402887.1">
    <property type="nucleotide sequence ID" value="NZ_JACJQB010000010.1"/>
</dbReference>
<proteinExistence type="predicted"/>
<comment type="caution">
    <text evidence="8">The sequence shown here is derived from an EMBL/GenBank/DDBJ whole genome shotgun (WGS) entry which is preliminary data.</text>
</comment>
<evidence type="ECO:0000313" key="9">
    <source>
        <dbReference type="Proteomes" id="UP000642094"/>
    </source>
</evidence>
<keyword evidence="9" id="KW-1185">Reference proteome</keyword>
<dbReference type="InterPro" id="IPR036884">
    <property type="entry name" value="2Fe-2S-bd_dom_sf"/>
</dbReference>
<dbReference type="InterPro" id="IPR036010">
    <property type="entry name" value="2Fe-2S_ferredoxin-like_sf"/>
</dbReference>
<dbReference type="InterPro" id="IPR001041">
    <property type="entry name" value="2Fe-2S_ferredoxin-type"/>
</dbReference>
<dbReference type="InterPro" id="IPR002346">
    <property type="entry name" value="Mopterin_DH_FAD-bd"/>
</dbReference>
<evidence type="ECO:0000256" key="5">
    <source>
        <dbReference type="ARBA" id="ARBA00023004"/>
    </source>
</evidence>
<sequence length="479" mass="52561">MTGQICFLLNHRQICTDQPAGLTLLDYLRQTERLIGTKEGCHAGDCGACTVLLGECLLGEWNAEHVRYQAVTACLLPLGALQGKHVVTIEGINQANLSPVQQALVDFGATQCGFCTSGMVMSLTAYLLTGDQVNVEGVSKALSGNLCRCTGYGAIKRASASLMRSQSHLPLTIAEAINQQILPPYFADITERLRQLRQPVTEVSAIAELSEFAIAGGTDLYVQSGDLLPEVPVQFLSASIAHKGITTDKGRIHIGALTTFADFASHPAILQLIPQMPAYIEQIASPQIRNLATIGGNIVGASPIADFTILLLVLDALLVWQRGSQRRTLPIREFFLDYKQTDRMQGEILQEIILPRDICDRKIHFEKVSKRMHVDCAAVNSAIAIRDEADQIRELRISMGGVAPIPLLLQQTSNFLIGKHICRDTLEQSFPILQAEISPRSDIYGSEPYKRLLARQLLIAHFAELFPDLINGRELYATH</sequence>
<dbReference type="PANTHER" id="PTHR45444">
    <property type="entry name" value="XANTHINE DEHYDROGENASE"/>
    <property type="match status" value="1"/>
</dbReference>
<dbReference type="PROSITE" id="PS00197">
    <property type="entry name" value="2FE2S_FER_1"/>
    <property type="match status" value="1"/>
</dbReference>
<dbReference type="InterPro" id="IPR012175">
    <property type="entry name" value="Xanth_DH_ssu_bac"/>
</dbReference>
<dbReference type="InterPro" id="IPR002888">
    <property type="entry name" value="2Fe-2S-bd"/>
</dbReference>
<dbReference type="EMBL" id="JACJQB010000010">
    <property type="protein sequence ID" value="MBD2188029.1"/>
    <property type="molecule type" value="Genomic_DNA"/>
</dbReference>
<dbReference type="CDD" id="cd00207">
    <property type="entry name" value="fer2"/>
    <property type="match status" value="1"/>
</dbReference>
<dbReference type="InterPro" id="IPR005107">
    <property type="entry name" value="CO_DH_flav_C"/>
</dbReference>
<keyword evidence="1" id="KW-0285">Flavoprotein</keyword>
<dbReference type="Gene3D" id="3.30.390.50">
    <property type="entry name" value="CO dehydrogenase flavoprotein, C-terminal domain"/>
    <property type="match status" value="1"/>
</dbReference>
<evidence type="ECO:0000256" key="4">
    <source>
        <dbReference type="ARBA" id="ARBA00023002"/>
    </source>
</evidence>
<dbReference type="PROSITE" id="PS51387">
    <property type="entry name" value="FAD_PCMH"/>
    <property type="match status" value="1"/>
</dbReference>
<dbReference type="InterPro" id="IPR012675">
    <property type="entry name" value="Beta-grasp_dom_sf"/>
</dbReference>
<dbReference type="InterPro" id="IPR016166">
    <property type="entry name" value="FAD-bd_PCMH"/>
</dbReference>
<evidence type="ECO:0000259" key="7">
    <source>
        <dbReference type="PROSITE" id="PS51387"/>
    </source>
</evidence>
<dbReference type="SMART" id="SM01092">
    <property type="entry name" value="CO_deh_flav_C"/>
    <property type="match status" value="1"/>
</dbReference>
<accession>A0ABR7ZW83</accession>
<dbReference type="InterPro" id="IPR036683">
    <property type="entry name" value="CO_DH_flav_C_dom_sf"/>
</dbReference>
<keyword evidence="2" id="KW-0479">Metal-binding</keyword>
<dbReference type="Gene3D" id="1.10.150.120">
    <property type="entry name" value="[2Fe-2S]-binding domain"/>
    <property type="match status" value="1"/>
</dbReference>
<dbReference type="Proteomes" id="UP000642094">
    <property type="component" value="Unassembled WGS sequence"/>
</dbReference>
<dbReference type="Pfam" id="PF00111">
    <property type="entry name" value="Fer2"/>
    <property type="match status" value="1"/>
</dbReference>
<dbReference type="PIRSF" id="PIRSF036557">
    <property type="entry name" value="XdhA_RC"/>
    <property type="match status" value="1"/>
</dbReference>
<dbReference type="InterPro" id="IPR006058">
    <property type="entry name" value="2Fe2S_fd_BS"/>
</dbReference>
<keyword evidence="5" id="KW-0408">Iron</keyword>
<feature type="domain" description="FAD-binding PCMH-type" evidence="7">
    <location>
        <begin position="185"/>
        <end position="359"/>
    </location>
</feature>
<dbReference type="SUPFAM" id="SSF55447">
    <property type="entry name" value="CO dehydrogenase flavoprotein C-terminal domain-like"/>
    <property type="match status" value="1"/>
</dbReference>
<evidence type="ECO:0000256" key="2">
    <source>
        <dbReference type="ARBA" id="ARBA00022723"/>
    </source>
</evidence>
<evidence type="ECO:0000256" key="3">
    <source>
        <dbReference type="ARBA" id="ARBA00022827"/>
    </source>
</evidence>
<name>A0ABR7ZW83_9CYAN</name>
<dbReference type="SUPFAM" id="SSF54292">
    <property type="entry name" value="2Fe-2S ferredoxin-like"/>
    <property type="match status" value="1"/>
</dbReference>
<dbReference type="InterPro" id="IPR036318">
    <property type="entry name" value="FAD-bd_PCMH-like_sf"/>
</dbReference>
<organism evidence="8 9">
    <name type="scientific">Pseudanabaena mucicola FACHB-723</name>
    <dbReference type="NCBI Taxonomy" id="2692860"/>
    <lineage>
        <taxon>Bacteria</taxon>
        <taxon>Bacillati</taxon>
        <taxon>Cyanobacteriota</taxon>
        <taxon>Cyanophyceae</taxon>
        <taxon>Pseudanabaenales</taxon>
        <taxon>Pseudanabaenaceae</taxon>
        <taxon>Pseudanabaena</taxon>
    </lineage>
</organism>
<feature type="domain" description="2Fe-2S ferredoxin-type" evidence="6">
    <location>
        <begin position="3"/>
        <end position="92"/>
    </location>
</feature>
<keyword evidence="4" id="KW-0560">Oxidoreductase</keyword>
<dbReference type="Pfam" id="PF01799">
    <property type="entry name" value="Fer2_2"/>
    <property type="match status" value="1"/>
</dbReference>
<dbReference type="PROSITE" id="PS51085">
    <property type="entry name" value="2FE2S_FER_2"/>
    <property type="match status" value="1"/>
</dbReference>
<protein>
    <submittedName>
        <fullName evidence="8">FAD binding domain-containing protein</fullName>
    </submittedName>
</protein>
<dbReference type="Gene3D" id="3.30.465.10">
    <property type="match status" value="1"/>
</dbReference>
<evidence type="ECO:0000313" key="8">
    <source>
        <dbReference type="EMBL" id="MBD2188029.1"/>
    </source>
</evidence>
<dbReference type="Pfam" id="PF00941">
    <property type="entry name" value="FAD_binding_5"/>
    <property type="match status" value="1"/>
</dbReference>
<dbReference type="Pfam" id="PF03450">
    <property type="entry name" value="CO_deh_flav_C"/>
    <property type="match status" value="1"/>
</dbReference>
<dbReference type="PANTHER" id="PTHR45444:SF3">
    <property type="entry name" value="XANTHINE DEHYDROGENASE"/>
    <property type="match status" value="1"/>
</dbReference>
<dbReference type="Gene3D" id="3.10.20.30">
    <property type="match status" value="1"/>
</dbReference>